<feature type="compositionally biased region" description="Basic residues" evidence="1">
    <location>
        <begin position="1"/>
        <end position="10"/>
    </location>
</feature>
<feature type="region of interest" description="Disordered" evidence="1">
    <location>
        <begin position="1"/>
        <end position="31"/>
    </location>
</feature>
<proteinExistence type="predicted"/>
<evidence type="ECO:0000313" key="3">
    <source>
        <dbReference type="Proteomes" id="UP000499080"/>
    </source>
</evidence>
<keyword evidence="3" id="KW-1185">Reference proteome</keyword>
<dbReference type="AlphaFoldDB" id="A0A4Y2CQX4"/>
<dbReference type="EMBL" id="BGPR01000234">
    <property type="protein sequence ID" value="GBM06862.1"/>
    <property type="molecule type" value="Genomic_DNA"/>
</dbReference>
<evidence type="ECO:0000313" key="2">
    <source>
        <dbReference type="EMBL" id="GBM06862.1"/>
    </source>
</evidence>
<gene>
    <name evidence="2" type="ORF">AVEN_173615_1</name>
</gene>
<organism evidence="2 3">
    <name type="scientific">Araneus ventricosus</name>
    <name type="common">Orbweaver spider</name>
    <name type="synonym">Epeira ventricosa</name>
    <dbReference type="NCBI Taxonomy" id="182803"/>
    <lineage>
        <taxon>Eukaryota</taxon>
        <taxon>Metazoa</taxon>
        <taxon>Ecdysozoa</taxon>
        <taxon>Arthropoda</taxon>
        <taxon>Chelicerata</taxon>
        <taxon>Arachnida</taxon>
        <taxon>Araneae</taxon>
        <taxon>Araneomorphae</taxon>
        <taxon>Entelegynae</taxon>
        <taxon>Araneoidea</taxon>
        <taxon>Araneidae</taxon>
        <taxon>Araneus</taxon>
    </lineage>
</organism>
<dbReference type="Proteomes" id="UP000499080">
    <property type="component" value="Unassembled WGS sequence"/>
</dbReference>
<comment type="caution">
    <text evidence="2">The sequence shown here is derived from an EMBL/GenBank/DDBJ whole genome shotgun (WGS) entry which is preliminary data.</text>
</comment>
<accession>A0A4Y2CQX4</accession>
<sequence>MTRSSSKRRYLTGAPRYANSTASKPKTSRQCEKPVRIGAEGRHQPFPPTIHRSSRTHVYINKHCGYMVWWKRLGSVKQEIGDRLSKSVIRMNIPLRGVTNTYQLT</sequence>
<reference evidence="2 3" key="1">
    <citation type="journal article" date="2019" name="Sci. Rep.">
        <title>Orb-weaving spider Araneus ventricosus genome elucidates the spidroin gene catalogue.</title>
        <authorList>
            <person name="Kono N."/>
            <person name="Nakamura H."/>
            <person name="Ohtoshi R."/>
            <person name="Moran D.A.P."/>
            <person name="Shinohara A."/>
            <person name="Yoshida Y."/>
            <person name="Fujiwara M."/>
            <person name="Mori M."/>
            <person name="Tomita M."/>
            <person name="Arakawa K."/>
        </authorList>
    </citation>
    <scope>NUCLEOTIDE SEQUENCE [LARGE SCALE GENOMIC DNA]</scope>
</reference>
<evidence type="ECO:0000256" key="1">
    <source>
        <dbReference type="SAM" id="MobiDB-lite"/>
    </source>
</evidence>
<name>A0A4Y2CQX4_ARAVE</name>
<protein>
    <submittedName>
        <fullName evidence="2">Uncharacterized protein</fullName>
    </submittedName>
</protein>